<sequence length="571" mass="64780">MSQTKKVFLINDATIKKNENRLELYEDIKSVFTEQDNLLACINRGVLVEELADLTPMQGPDNVASIIIRWLHSPESCTSREIKIDGNSKYQCQLTIETENYISYLRICKDSKPILQAVAVYADVCSLLEINPKVRLRDNNDEGTILVAPEYRIAHFSDREKICIEDIPAGLVIKQIISDITDKFDSNLEEEDPISANLKTLAQPMAQRGLLNILRSSEILNGKIMTYRDLWGIFARCIIGDLADSVTANPDMSLESILGREIRTFDEAKRMAALRFSEALFDSSFFGRQEETNSKTHPVLKMTRTVDPIRDSKSTSNNAGEQQISIAYCVSEAFSHASTSTSPLRYLLNNDLANCVELVTDFDRLVDVLYTEYISKESCKSNDVRKAISWYSRYLTRLFSLFLGVPAFREEIDTWTDAWNSSSILPSNLKEGLNAILIPNRDPENWNSKRLMPILDSRTLPVIGNTRNPKFAINADHVDLKTRRSGEELFLILEEKNEVVEEIVLDFPLVREALASSKRYPGLTELSSVAAPRIERFRSTRLSSADWSNKQLVIAHGNTDTEFLIRKAKKR</sequence>
<proteinExistence type="predicted"/>
<gene>
    <name evidence="1" type="ORF">D3791_06665</name>
</gene>
<accession>A0A6H0SI80</accession>
<evidence type="ECO:0000313" key="2">
    <source>
        <dbReference type="Proteomes" id="UP000502331"/>
    </source>
</evidence>
<dbReference type="EMBL" id="CP032549">
    <property type="protein sequence ID" value="QIV86846.1"/>
    <property type="molecule type" value="Genomic_DNA"/>
</dbReference>
<evidence type="ECO:0000313" key="1">
    <source>
        <dbReference type="EMBL" id="QIV86846.1"/>
    </source>
</evidence>
<protein>
    <submittedName>
        <fullName evidence="1">Uncharacterized protein</fullName>
    </submittedName>
</protein>
<dbReference type="Proteomes" id="UP000502331">
    <property type="component" value="Chromosome"/>
</dbReference>
<organism evidence="1 2">
    <name type="scientific">Glutamicibacter mishrai</name>
    <dbReference type="NCBI Taxonomy" id="1775880"/>
    <lineage>
        <taxon>Bacteria</taxon>
        <taxon>Bacillati</taxon>
        <taxon>Actinomycetota</taxon>
        <taxon>Actinomycetes</taxon>
        <taxon>Micrococcales</taxon>
        <taxon>Micrococcaceae</taxon>
        <taxon>Glutamicibacter</taxon>
    </lineage>
</organism>
<name>A0A6H0SI80_9MICC</name>
<keyword evidence="2" id="KW-1185">Reference proteome</keyword>
<dbReference type="AlphaFoldDB" id="A0A6H0SI80"/>
<reference evidence="1 2" key="1">
    <citation type="submission" date="2018-09" db="EMBL/GenBank/DDBJ databases">
        <title>Glutamicibacter mishrai S5-52T (LMG 29155T = KCTC 39846T).</title>
        <authorList>
            <person name="Das S.K."/>
        </authorList>
    </citation>
    <scope>NUCLEOTIDE SEQUENCE [LARGE SCALE GENOMIC DNA]</scope>
    <source>
        <strain evidence="1 2">S5-52</strain>
    </source>
</reference>